<name>A0A928KV12_9FIRM</name>
<protein>
    <submittedName>
        <fullName evidence="1">Uncharacterized protein</fullName>
    </submittedName>
</protein>
<evidence type="ECO:0000313" key="1">
    <source>
        <dbReference type="EMBL" id="MBE6833441.1"/>
    </source>
</evidence>
<proteinExistence type="predicted"/>
<dbReference type="AlphaFoldDB" id="A0A928KV12"/>
<sequence>MPSTNKTPRLGLNSWVDTDKPRREDFVQDNAILDTVISGHVADMVLHLTEADRLKLSDGLVAGSRAGTGVEEASITLDFEPKLVFVFSKEKPLVDYSASGGYTVVNSGIGTQWGNTQGVSISGNKVSFRQSKTAPEAGGVMLNLNKLYGQYIYLAMR</sequence>
<reference evidence="1" key="1">
    <citation type="submission" date="2019-04" db="EMBL/GenBank/DDBJ databases">
        <title>Evolution of Biomass-Degrading Anaerobic Consortia Revealed by Metagenomics.</title>
        <authorList>
            <person name="Peng X."/>
        </authorList>
    </citation>
    <scope>NUCLEOTIDE SEQUENCE</scope>
    <source>
        <strain evidence="1">SIG551</strain>
    </source>
</reference>
<comment type="caution">
    <text evidence="1">The sequence shown here is derived from an EMBL/GenBank/DDBJ whole genome shotgun (WGS) entry which is preliminary data.</text>
</comment>
<organism evidence="1 2">
    <name type="scientific">Faecalispora sporosphaeroides</name>
    <dbReference type="NCBI Taxonomy" id="1549"/>
    <lineage>
        <taxon>Bacteria</taxon>
        <taxon>Bacillati</taxon>
        <taxon>Bacillota</taxon>
        <taxon>Clostridia</taxon>
        <taxon>Eubacteriales</taxon>
        <taxon>Oscillospiraceae</taxon>
        <taxon>Faecalispora</taxon>
    </lineage>
</organism>
<accession>A0A928KV12</accession>
<dbReference type="EMBL" id="SVNY01000003">
    <property type="protein sequence ID" value="MBE6833441.1"/>
    <property type="molecule type" value="Genomic_DNA"/>
</dbReference>
<dbReference type="RefSeq" id="WP_020072607.1">
    <property type="nucleotide sequence ID" value="NZ_JBKWRC010000002.1"/>
</dbReference>
<gene>
    <name evidence="1" type="ORF">E7512_07665</name>
</gene>
<evidence type="ECO:0000313" key="2">
    <source>
        <dbReference type="Proteomes" id="UP000754750"/>
    </source>
</evidence>
<dbReference type="Proteomes" id="UP000754750">
    <property type="component" value="Unassembled WGS sequence"/>
</dbReference>